<feature type="domain" description="FAD-dependent urate hydroxylase HpyO/Asp monooxygenase CreE-like FAD/NAD(P)-binding" evidence="2">
    <location>
        <begin position="42"/>
        <end position="258"/>
    </location>
</feature>
<evidence type="ECO:0000313" key="4">
    <source>
        <dbReference type="Proteomes" id="UP000238650"/>
    </source>
</evidence>
<dbReference type="Pfam" id="PF13454">
    <property type="entry name" value="NAD_binding_9"/>
    <property type="match status" value="1"/>
</dbReference>
<evidence type="ECO:0000256" key="1">
    <source>
        <dbReference type="SAM" id="MobiDB-lite"/>
    </source>
</evidence>
<organism evidence="3 4">
    <name type="scientific">Leucobacter massiliensis</name>
    <dbReference type="NCBI Taxonomy" id="1686285"/>
    <lineage>
        <taxon>Bacteria</taxon>
        <taxon>Bacillati</taxon>
        <taxon>Actinomycetota</taxon>
        <taxon>Actinomycetes</taxon>
        <taxon>Micrococcales</taxon>
        <taxon>Microbacteriaceae</taxon>
        <taxon>Leucobacter</taxon>
    </lineage>
</organism>
<dbReference type="PANTHER" id="PTHR40254:SF1">
    <property type="entry name" value="BLR0577 PROTEIN"/>
    <property type="match status" value="1"/>
</dbReference>
<feature type="compositionally biased region" description="Low complexity" evidence="1">
    <location>
        <begin position="16"/>
        <end position="27"/>
    </location>
</feature>
<dbReference type="PANTHER" id="PTHR40254">
    <property type="entry name" value="BLR0577 PROTEIN"/>
    <property type="match status" value="1"/>
</dbReference>
<accession>A0A2S9QMZ1</accession>
<evidence type="ECO:0000313" key="3">
    <source>
        <dbReference type="EMBL" id="PRI10961.1"/>
    </source>
</evidence>
<dbReference type="Gene3D" id="3.50.50.60">
    <property type="entry name" value="FAD/NAD(P)-binding domain"/>
    <property type="match status" value="1"/>
</dbReference>
<keyword evidence="4" id="KW-1185">Reference proteome</keyword>
<dbReference type="InterPro" id="IPR052189">
    <property type="entry name" value="L-asp_N-monooxygenase_NS-form"/>
</dbReference>
<proteinExistence type="predicted"/>
<protein>
    <recommendedName>
        <fullName evidence="2">FAD-dependent urate hydroxylase HpyO/Asp monooxygenase CreE-like FAD/NAD(P)-binding domain-containing protein</fullName>
    </recommendedName>
</protein>
<dbReference type="InterPro" id="IPR036188">
    <property type="entry name" value="FAD/NAD-bd_sf"/>
</dbReference>
<dbReference type="SUPFAM" id="SSF51905">
    <property type="entry name" value="FAD/NAD(P)-binding domain"/>
    <property type="match status" value="1"/>
</dbReference>
<feature type="region of interest" description="Disordered" evidence="1">
    <location>
        <begin position="1"/>
        <end position="36"/>
    </location>
</feature>
<reference evidence="3 4" key="1">
    <citation type="journal article" date="2017" name="New Microbes New Infect">
        <title>Genome sequence of 'Leucobacter massiliensis' sp. nov. isolated from human pharynx after travel to the 2014 Hajj.</title>
        <authorList>
            <person name="Leangapichart T."/>
            <person name="Gautret P."/>
            <person name="Nguyen T.T."/>
            <person name="Armstrong N."/>
            <person name="Rolain J.M."/>
        </authorList>
    </citation>
    <scope>NUCLEOTIDE SEQUENCE [LARGE SCALE GENOMIC DNA]</scope>
    <source>
        <strain evidence="3 4">122RC15</strain>
    </source>
</reference>
<comment type="caution">
    <text evidence="3">The sequence shown here is derived from an EMBL/GenBank/DDBJ whole genome shotgun (WGS) entry which is preliminary data.</text>
</comment>
<feature type="region of interest" description="Disordered" evidence="1">
    <location>
        <begin position="715"/>
        <end position="735"/>
    </location>
</feature>
<name>A0A2S9QMZ1_9MICO</name>
<dbReference type="EMBL" id="MWZD01000017">
    <property type="protein sequence ID" value="PRI10961.1"/>
    <property type="molecule type" value="Genomic_DNA"/>
</dbReference>
<dbReference type="InterPro" id="IPR038732">
    <property type="entry name" value="HpyO/CreE_NAD-binding"/>
</dbReference>
<evidence type="ECO:0000259" key="2">
    <source>
        <dbReference type="Pfam" id="PF13454"/>
    </source>
</evidence>
<dbReference type="OrthoDB" id="3653265at2"/>
<dbReference type="Proteomes" id="UP000238650">
    <property type="component" value="Unassembled WGS sequence"/>
</dbReference>
<sequence length="735" mass="77693">MFTPIRPARPPRRHTPSSTASAASPRAYNGGVTPDPNRASIALVGAGPRGTSIIERIGAQLSSEEAEAGFELELHVIDDAPSGAGRIWRSDQHRELCMNTLAHAVTLFTEPGSTVAGPVRPGPTLYEWCLLVRGEGEAGESSAPGGGTDPEFAAALAAIPSAHERAFASFPVRAGLAADYRDELARMRPESHPSRALYGEYLSWCYDRAVAGLPEGVRVIRHRSRAVGVERAEGSARESVRLASGERIAADAVVLATGWMPRSPTPAERELARAIAGRPGLSWVRPGSPAEQDLSPVRAGEPAIVRGLGMGFFDTMALLTIGRGGRFVEDPAAPAGLRYEASGREPILHVTSRRGVPFRAKTLYGSLPPSPEQRFARGVDWAAVARPIDFNRVVWPRIVADAYFDHAATLRRARPGSVTAEEPELLRAIQAAVDALLADPAAAGELFEAPARIGEAVAPFVPDPALRFDLASEMLPVQRDFASPDEFDAWVRQRVLADLREAELGHDSAVKAGLWSISQARGTAGVLGTLGGFDAESRESGYALLTAIGGMVGSGPPAFRNRQLLALAEQGLVRFIGPDARLDVDERGFAARSEAVAGSELVAPALIDAWMHFHRLSETADPLAASLLAAGRARPFAVADRSGAGRTTGAFDLDAASGRLIRADGTPDPAILIAGIPVDEAVHGTIISPMPGTDPPMLRETDRVARTALGIAGAAHRTAGTAHRREDAPCQIPAP</sequence>
<dbReference type="AlphaFoldDB" id="A0A2S9QMZ1"/>
<gene>
    <name evidence="3" type="ORF">B4915_08740</name>
</gene>